<protein>
    <submittedName>
        <fullName evidence="2">Uncharacterized protein</fullName>
    </submittedName>
</protein>
<feature type="compositionally biased region" description="Basic and acidic residues" evidence="1">
    <location>
        <begin position="174"/>
        <end position="185"/>
    </location>
</feature>
<dbReference type="Proteomes" id="UP000249056">
    <property type="component" value="Unassembled WGS sequence"/>
</dbReference>
<sequence>MPAKALKYPLAHSRSRDHLTAKESRWEETLDELDKQLDYEDIHGSGTSQHEGAWWRYNPGNSPKLDSILQSKEFNYSFEDRESPLDDRNKHVMEEVQRDLDFTARSLKFADLASESPEPEGETPTDFRTLVDIRHRGNAKESEEKLGGSREVEDDKKRLDFVASTASQLKKGARREAKAKERREGKDKLIQEVVDEWSRRMDILDGVKEVPGNFSNSQSEEQDPPKDKFKSISNIGEGRFKIVDSSTATKQHKKDQLDALEVEEAARAERDTLMDEKIRSFRQETNLPREEGSKEEDLPKPLADKKWTVLHKRWRDLEARRAQRQIPEPELGEQDDDSKLSDKSEDKREGESESESEHESEDESVGEGEGASLNIKPYAGGRRFFHNEAESPQIPTEELREQSESTQPFIHELYRLKPSNDPTFVSEKSCSKCSILVFECCCQ</sequence>
<feature type="compositionally biased region" description="Basic and acidic residues" evidence="1">
    <location>
        <begin position="337"/>
        <end position="357"/>
    </location>
</feature>
<name>A0A395IMS7_9HELO</name>
<dbReference type="EMBL" id="QKRW01000030">
    <property type="protein sequence ID" value="RAL61607.1"/>
    <property type="molecule type" value="Genomic_DNA"/>
</dbReference>
<dbReference type="OrthoDB" id="3543271at2759"/>
<feature type="region of interest" description="Disordered" evidence="1">
    <location>
        <begin position="1"/>
        <end position="25"/>
    </location>
</feature>
<organism evidence="2 3">
    <name type="scientific">Monilinia fructigena</name>
    <dbReference type="NCBI Taxonomy" id="38457"/>
    <lineage>
        <taxon>Eukaryota</taxon>
        <taxon>Fungi</taxon>
        <taxon>Dikarya</taxon>
        <taxon>Ascomycota</taxon>
        <taxon>Pezizomycotina</taxon>
        <taxon>Leotiomycetes</taxon>
        <taxon>Helotiales</taxon>
        <taxon>Sclerotiniaceae</taxon>
        <taxon>Monilinia</taxon>
    </lineage>
</organism>
<accession>A0A395IMS7</accession>
<evidence type="ECO:0000313" key="2">
    <source>
        <dbReference type="EMBL" id="RAL61607.1"/>
    </source>
</evidence>
<feature type="region of interest" description="Disordered" evidence="1">
    <location>
        <begin position="111"/>
        <end position="185"/>
    </location>
</feature>
<feature type="compositionally biased region" description="Basic and acidic residues" evidence="1">
    <location>
        <begin position="14"/>
        <end position="25"/>
    </location>
</feature>
<feature type="region of interest" description="Disordered" evidence="1">
    <location>
        <begin position="320"/>
        <end position="382"/>
    </location>
</feature>
<evidence type="ECO:0000256" key="1">
    <source>
        <dbReference type="SAM" id="MobiDB-lite"/>
    </source>
</evidence>
<keyword evidence="3" id="KW-1185">Reference proteome</keyword>
<reference evidence="2 3" key="1">
    <citation type="submission" date="2018-06" db="EMBL/GenBank/DDBJ databases">
        <title>Genome Sequence of the Brown Rot Fungal Pathogen Monilinia fructigena.</title>
        <authorList>
            <person name="Landi L."/>
            <person name="De Miccolis Angelini R.M."/>
            <person name="Pollastro S."/>
            <person name="Abate D."/>
            <person name="Faretra F."/>
            <person name="Romanazzi G."/>
        </authorList>
    </citation>
    <scope>NUCLEOTIDE SEQUENCE [LARGE SCALE GENOMIC DNA]</scope>
    <source>
        <strain evidence="2 3">Mfrg269</strain>
    </source>
</reference>
<comment type="caution">
    <text evidence="2">The sequence shown here is derived from an EMBL/GenBank/DDBJ whole genome shotgun (WGS) entry which is preliminary data.</text>
</comment>
<feature type="region of interest" description="Disordered" evidence="1">
    <location>
        <begin position="208"/>
        <end position="234"/>
    </location>
</feature>
<feature type="compositionally biased region" description="Basic and acidic residues" evidence="1">
    <location>
        <begin position="129"/>
        <end position="160"/>
    </location>
</feature>
<gene>
    <name evidence="2" type="ORF">DID88_009645</name>
</gene>
<evidence type="ECO:0000313" key="3">
    <source>
        <dbReference type="Proteomes" id="UP000249056"/>
    </source>
</evidence>
<dbReference type="AlphaFoldDB" id="A0A395IMS7"/>
<feature type="region of interest" description="Disordered" evidence="1">
    <location>
        <begin position="268"/>
        <end position="305"/>
    </location>
</feature>
<proteinExistence type="predicted"/>